<organism evidence="3 4">
    <name type="scientific">Candidatus Microbacterium stercoravium</name>
    <dbReference type="NCBI Taxonomy" id="2838697"/>
    <lineage>
        <taxon>Bacteria</taxon>
        <taxon>Bacillati</taxon>
        <taxon>Actinomycetota</taxon>
        <taxon>Actinomycetes</taxon>
        <taxon>Micrococcales</taxon>
        <taxon>Microbacteriaceae</taxon>
        <taxon>Microbacterium</taxon>
    </lineage>
</organism>
<evidence type="ECO:0000313" key="4">
    <source>
        <dbReference type="Proteomes" id="UP000824220"/>
    </source>
</evidence>
<dbReference type="GO" id="GO:0005524">
    <property type="term" value="F:ATP binding"/>
    <property type="evidence" value="ECO:0007669"/>
    <property type="project" value="UniProtKB-KW"/>
</dbReference>
<dbReference type="SUPFAM" id="SSF52540">
    <property type="entry name" value="P-loop containing nucleoside triphosphate hydrolases"/>
    <property type="match status" value="1"/>
</dbReference>
<reference evidence="3" key="1">
    <citation type="journal article" date="2021" name="PeerJ">
        <title>Extensive microbial diversity within the chicken gut microbiome revealed by metagenomics and culture.</title>
        <authorList>
            <person name="Gilroy R."/>
            <person name="Ravi A."/>
            <person name="Getino M."/>
            <person name="Pursley I."/>
            <person name="Horton D.L."/>
            <person name="Alikhan N.F."/>
            <person name="Baker D."/>
            <person name="Gharbi K."/>
            <person name="Hall N."/>
            <person name="Watson M."/>
            <person name="Adriaenssens E.M."/>
            <person name="Foster-Nyarko E."/>
            <person name="Jarju S."/>
            <person name="Secka A."/>
            <person name="Antonio M."/>
            <person name="Oren A."/>
            <person name="Chaudhuri R.R."/>
            <person name="La Ragione R."/>
            <person name="Hildebrand F."/>
            <person name="Pallen M.J."/>
        </authorList>
    </citation>
    <scope>NUCLEOTIDE SEQUENCE</scope>
    <source>
        <strain evidence="3">ChiHjej8B7-3636</strain>
    </source>
</reference>
<proteinExistence type="predicted"/>
<dbReference type="Proteomes" id="UP000824220">
    <property type="component" value="Unassembled WGS sequence"/>
</dbReference>
<feature type="domain" description="ABC transporter" evidence="2">
    <location>
        <begin position="16"/>
        <end position="64"/>
    </location>
</feature>
<reference evidence="3" key="2">
    <citation type="submission" date="2021-04" db="EMBL/GenBank/DDBJ databases">
        <authorList>
            <person name="Gilroy R."/>
        </authorList>
    </citation>
    <scope>NUCLEOTIDE SEQUENCE</scope>
    <source>
        <strain evidence="3">ChiHjej8B7-3636</strain>
    </source>
</reference>
<evidence type="ECO:0000313" key="3">
    <source>
        <dbReference type="EMBL" id="HJA05233.1"/>
    </source>
</evidence>
<dbReference type="InterPro" id="IPR017871">
    <property type="entry name" value="ABC_transporter-like_CS"/>
</dbReference>
<keyword evidence="1" id="KW-0813">Transport</keyword>
<gene>
    <name evidence="3" type="ORF">H9800_10295</name>
</gene>
<dbReference type="EMBL" id="DXAM01000140">
    <property type="protein sequence ID" value="HJA05233.1"/>
    <property type="molecule type" value="Genomic_DNA"/>
</dbReference>
<dbReference type="PANTHER" id="PTHR42781:SF4">
    <property type="entry name" value="SPERMIDINE_PUTRESCINE IMPORT ATP-BINDING PROTEIN POTA"/>
    <property type="match status" value="1"/>
</dbReference>
<evidence type="ECO:0000256" key="1">
    <source>
        <dbReference type="ARBA" id="ARBA00022448"/>
    </source>
</evidence>
<dbReference type="PROSITE" id="PS00211">
    <property type="entry name" value="ABC_TRANSPORTER_1"/>
    <property type="match status" value="1"/>
</dbReference>
<sequence length="273" mass="28389">MTIARPDVSVHARVRAAASALELVGLDGCARRDPATLSGGQRQRVALARALVSRPRVLLLDEALSAFDEPLRDHLRLELHALTRELGLTVVHVTHDRSEALGLADRVAVLDAGRIQEVGAPDALVTRPGSAFVARFLTDATLIPGEVDAAGFRAHGHPLRLSRDAAMPASGPAQAALLPAEIVVAPAADGDAVVRSALFTPEGSDLMLDWAGIPLRARTRGTRPRVGEPMRVSVGAALVYSDGPGVGAGAVDAALGAAVGDDAPERRREVSLA</sequence>
<accession>A0A9D2H619</accession>
<dbReference type="Pfam" id="PF00005">
    <property type="entry name" value="ABC_tran"/>
    <property type="match status" value="1"/>
</dbReference>
<dbReference type="Gene3D" id="3.40.50.300">
    <property type="entry name" value="P-loop containing nucleotide triphosphate hydrolases"/>
    <property type="match status" value="1"/>
</dbReference>
<keyword evidence="3" id="KW-0067">ATP-binding</keyword>
<keyword evidence="3" id="KW-0547">Nucleotide-binding</keyword>
<dbReference type="InterPro" id="IPR027417">
    <property type="entry name" value="P-loop_NTPase"/>
</dbReference>
<evidence type="ECO:0000259" key="2">
    <source>
        <dbReference type="Pfam" id="PF00005"/>
    </source>
</evidence>
<dbReference type="InterPro" id="IPR003439">
    <property type="entry name" value="ABC_transporter-like_ATP-bd"/>
</dbReference>
<dbReference type="GO" id="GO:0016887">
    <property type="term" value="F:ATP hydrolysis activity"/>
    <property type="evidence" value="ECO:0007669"/>
    <property type="project" value="InterPro"/>
</dbReference>
<dbReference type="AlphaFoldDB" id="A0A9D2H619"/>
<protein>
    <submittedName>
        <fullName evidence="3">ABC transporter ATP-binding protein</fullName>
    </submittedName>
</protein>
<dbReference type="PANTHER" id="PTHR42781">
    <property type="entry name" value="SPERMIDINE/PUTRESCINE IMPORT ATP-BINDING PROTEIN POTA"/>
    <property type="match status" value="1"/>
</dbReference>
<name>A0A9D2H619_9MICO</name>
<dbReference type="InterPro" id="IPR050093">
    <property type="entry name" value="ABC_SmlMolc_Importer"/>
</dbReference>
<comment type="caution">
    <text evidence="3">The sequence shown here is derived from an EMBL/GenBank/DDBJ whole genome shotgun (WGS) entry which is preliminary data.</text>
</comment>